<keyword evidence="1" id="KW-0547">Nucleotide-binding</keyword>
<keyword evidence="3" id="KW-0539">Nucleus</keyword>
<protein>
    <submittedName>
        <fullName evidence="6">Uncharacterized protein</fullName>
    </submittedName>
</protein>
<keyword evidence="2" id="KW-0067">ATP-binding</keyword>
<dbReference type="EMBL" id="JBICBT010001001">
    <property type="protein sequence ID" value="KAL3088380.1"/>
    <property type="molecule type" value="Genomic_DNA"/>
</dbReference>
<dbReference type="AlphaFoldDB" id="A0ABD2JCP5"/>
<evidence type="ECO:0000256" key="5">
    <source>
        <dbReference type="SAM" id="MobiDB-lite"/>
    </source>
</evidence>
<dbReference type="PANTHER" id="PTHR18937">
    <property type="entry name" value="STRUCTURAL MAINTENANCE OF CHROMOSOMES SMC FAMILY MEMBER"/>
    <property type="match status" value="1"/>
</dbReference>
<organism evidence="6 7">
    <name type="scientific">Heterodera trifolii</name>
    <dbReference type="NCBI Taxonomy" id="157864"/>
    <lineage>
        <taxon>Eukaryota</taxon>
        <taxon>Metazoa</taxon>
        <taxon>Ecdysozoa</taxon>
        <taxon>Nematoda</taxon>
        <taxon>Chromadorea</taxon>
        <taxon>Rhabditida</taxon>
        <taxon>Tylenchina</taxon>
        <taxon>Tylenchomorpha</taxon>
        <taxon>Tylenchoidea</taxon>
        <taxon>Heteroderidae</taxon>
        <taxon>Heteroderinae</taxon>
        <taxon>Heterodera</taxon>
    </lineage>
</organism>
<feature type="compositionally biased region" description="Polar residues" evidence="5">
    <location>
        <begin position="17"/>
        <end position="30"/>
    </location>
</feature>
<feature type="region of interest" description="Disordered" evidence="5">
    <location>
        <begin position="1"/>
        <end position="32"/>
    </location>
</feature>
<evidence type="ECO:0000256" key="1">
    <source>
        <dbReference type="ARBA" id="ARBA00022741"/>
    </source>
</evidence>
<evidence type="ECO:0000313" key="6">
    <source>
        <dbReference type="EMBL" id="KAL3088380.1"/>
    </source>
</evidence>
<feature type="compositionally biased region" description="Acidic residues" evidence="5">
    <location>
        <begin position="1"/>
        <end position="13"/>
    </location>
</feature>
<comment type="caution">
    <text evidence="6">The sequence shown here is derived from an EMBL/GenBank/DDBJ whole genome shotgun (WGS) entry which is preliminary data.</text>
</comment>
<dbReference type="GO" id="GO:0005524">
    <property type="term" value="F:ATP binding"/>
    <property type="evidence" value="ECO:0007669"/>
    <property type="project" value="UniProtKB-KW"/>
</dbReference>
<dbReference type="PANTHER" id="PTHR18937:SF172">
    <property type="entry name" value="STRUCTURAL MAINTENANCE OF CHROMOSOMES PROTEIN"/>
    <property type="match status" value="1"/>
</dbReference>
<evidence type="ECO:0000256" key="4">
    <source>
        <dbReference type="SAM" id="Coils"/>
    </source>
</evidence>
<evidence type="ECO:0000256" key="2">
    <source>
        <dbReference type="ARBA" id="ARBA00022840"/>
    </source>
</evidence>
<name>A0ABD2JCP5_9BILA</name>
<accession>A0ABD2JCP5</accession>
<reference evidence="6 7" key="1">
    <citation type="submission" date="2024-10" db="EMBL/GenBank/DDBJ databases">
        <authorList>
            <person name="Kim D."/>
        </authorList>
    </citation>
    <scope>NUCLEOTIDE SEQUENCE [LARGE SCALE GENOMIC DNA]</scope>
    <source>
        <strain evidence="6">BH-2024</strain>
    </source>
</reference>
<keyword evidence="4" id="KW-0175">Coiled coil</keyword>
<sequence>MEIDEEDDDDEGEKETSNQLDNVQRATKSTAKVVANPDNLNKLFMPLPKLNEQLLRDEVDVDQLEHQLTELEKRKRKQSVANLTLVLDFFVKLKKYQTEFKELAAITDCEQRDLHRAFHDRLKKQRLHEFMEGFREIATELRITYQMITIQGDVSLELVDSLDPSVLGMPNLLLRNQIYEKANRLIGIYKVRDCTKNVVVNPSAMSKAFEQDKKRKSNP</sequence>
<dbReference type="Proteomes" id="UP001620626">
    <property type="component" value="Unassembled WGS sequence"/>
</dbReference>
<gene>
    <name evidence="6" type="ORF">niasHT_028733</name>
</gene>
<proteinExistence type="predicted"/>
<evidence type="ECO:0000313" key="7">
    <source>
        <dbReference type="Proteomes" id="UP001620626"/>
    </source>
</evidence>
<evidence type="ECO:0000256" key="3">
    <source>
        <dbReference type="ARBA" id="ARBA00023242"/>
    </source>
</evidence>
<feature type="coiled-coil region" evidence="4">
    <location>
        <begin position="47"/>
        <end position="81"/>
    </location>
</feature>
<keyword evidence="7" id="KW-1185">Reference proteome</keyword>